<protein>
    <submittedName>
        <fullName evidence="2">Uncharacterized protein</fullName>
    </submittedName>
</protein>
<feature type="region of interest" description="Disordered" evidence="1">
    <location>
        <begin position="147"/>
        <end position="184"/>
    </location>
</feature>
<name>A0A653DCZ9_CALMS</name>
<feature type="compositionally biased region" description="Basic residues" evidence="1">
    <location>
        <begin position="165"/>
        <end position="178"/>
    </location>
</feature>
<proteinExistence type="predicted"/>
<keyword evidence="3" id="KW-1185">Reference proteome</keyword>
<evidence type="ECO:0000256" key="1">
    <source>
        <dbReference type="SAM" id="MobiDB-lite"/>
    </source>
</evidence>
<feature type="compositionally biased region" description="Polar residues" evidence="1">
    <location>
        <begin position="148"/>
        <end position="160"/>
    </location>
</feature>
<sequence length="247" mass="28503">MKCTPIKLLSRTECTTTRKTEMKRQNVDQIFITKESNGYTVSFAKNLLQKPNKTSSLSIKTISLPDGLQAYNGGYSLEKWSKKRPRLRSGKHEQKYSEYDYDNTCDVMEFIDSLDDTEDNSELQLDEPSHIADDDYEITSDIEELIRNSRSSESNTSLEYEQQKGKTRKKKKKSRKTIRFSFSKPASPETEQIIRVDVTSNISTDDLNQAEAFNGHKKNYSRRECSRAIDKELPIPYLNLSSKIRSP</sequence>
<evidence type="ECO:0000313" key="2">
    <source>
        <dbReference type="EMBL" id="VEN57706.1"/>
    </source>
</evidence>
<dbReference type="EMBL" id="CAACVG010011275">
    <property type="protein sequence ID" value="VEN57706.1"/>
    <property type="molecule type" value="Genomic_DNA"/>
</dbReference>
<dbReference type="OrthoDB" id="6712302at2759"/>
<evidence type="ECO:0000313" key="3">
    <source>
        <dbReference type="Proteomes" id="UP000410492"/>
    </source>
</evidence>
<organism evidence="2 3">
    <name type="scientific">Callosobruchus maculatus</name>
    <name type="common">Southern cowpea weevil</name>
    <name type="synonym">Pulse bruchid</name>
    <dbReference type="NCBI Taxonomy" id="64391"/>
    <lineage>
        <taxon>Eukaryota</taxon>
        <taxon>Metazoa</taxon>
        <taxon>Ecdysozoa</taxon>
        <taxon>Arthropoda</taxon>
        <taxon>Hexapoda</taxon>
        <taxon>Insecta</taxon>
        <taxon>Pterygota</taxon>
        <taxon>Neoptera</taxon>
        <taxon>Endopterygota</taxon>
        <taxon>Coleoptera</taxon>
        <taxon>Polyphaga</taxon>
        <taxon>Cucujiformia</taxon>
        <taxon>Chrysomeloidea</taxon>
        <taxon>Chrysomelidae</taxon>
        <taxon>Bruchinae</taxon>
        <taxon>Bruchini</taxon>
        <taxon>Callosobruchus</taxon>
    </lineage>
</organism>
<accession>A0A653DCZ9</accession>
<gene>
    <name evidence="2" type="ORF">CALMAC_LOCUS16279</name>
</gene>
<dbReference type="Proteomes" id="UP000410492">
    <property type="component" value="Unassembled WGS sequence"/>
</dbReference>
<reference evidence="2 3" key="1">
    <citation type="submission" date="2019-01" db="EMBL/GenBank/DDBJ databases">
        <authorList>
            <person name="Sayadi A."/>
        </authorList>
    </citation>
    <scope>NUCLEOTIDE SEQUENCE [LARGE SCALE GENOMIC DNA]</scope>
</reference>
<dbReference type="AlphaFoldDB" id="A0A653DCZ9"/>